<dbReference type="PANTHER" id="PTHR13271:SF123">
    <property type="entry name" value="RIBULOSE-1,5-BISPHOSPHATE CARBOXYLASE_OXYGENASE SMALL SUBUNIT N-METHYLTRANSFERASE I-RELATED"/>
    <property type="match status" value="1"/>
</dbReference>
<dbReference type="InterPro" id="IPR015353">
    <property type="entry name" value="Rubisco_LSMT_subst-bd"/>
</dbReference>
<keyword evidence="2 5" id="KW-0808">Transferase</keyword>
<dbReference type="GO" id="GO:0016279">
    <property type="term" value="F:protein-lysine N-methyltransferase activity"/>
    <property type="evidence" value="ECO:0007669"/>
    <property type="project" value="TreeGrafter"/>
</dbReference>
<proteinExistence type="predicted"/>
<sequence length="468" mass="53439">MTFTSVEDLEACKDWVKKGSGTINGVLNFVSLEKRSRRGVSISAKKTVLERTELLVLPEGKFVGVTEAKRLLDEAYDGFCSCGLVEDPETYVSLAVLLERSKGSRSEFAPFLRLLPNEDELDCVPMWSDKELEMLHGSPSYTDVKTWLKDTEDEWSSLDEEIFQKKRDVFPSEHFSLRRYQWALCITSSRGFYASQSEPAVLAPILSFLSPSTPGSKPSTSLEMKGGMFFAKKKLVLTAKRDMKDGNVLTISYGQSLRNVQLAIVRGLTVDDTRFHSFTLSFELSALDRFYDDKRDILETADVELDPKFEIVSGDREEDYQAPEDMDAFLRLLCLTGSDAFLLEAVFRRDAWEFMELPVSYENERAICELVANACADALDEYTQKWNDEADENESEREKMAKCIVQGERKILENVEKEYRRRLNSLDGLEYYAERRLKVLDLLRPVDECEIVDSESGGRVARAFDENY</sequence>
<keyword evidence="6" id="KW-1185">Reference proteome</keyword>
<comment type="caution">
    <text evidence="5">The sequence shown here is derived from an EMBL/GenBank/DDBJ whole genome shotgun (WGS) entry which is preliminary data.</text>
</comment>
<evidence type="ECO:0000256" key="3">
    <source>
        <dbReference type="ARBA" id="ARBA00022691"/>
    </source>
</evidence>
<dbReference type="Proteomes" id="UP000247409">
    <property type="component" value="Unassembled WGS sequence"/>
</dbReference>
<dbReference type="AlphaFoldDB" id="A0A2V3IP53"/>
<dbReference type="EMBL" id="NBIV01000108">
    <property type="protein sequence ID" value="PXF43866.1"/>
    <property type="molecule type" value="Genomic_DNA"/>
</dbReference>
<feature type="domain" description="Rubisco LSMT substrate-binding" evidence="4">
    <location>
        <begin position="287"/>
        <end position="412"/>
    </location>
</feature>
<dbReference type="PANTHER" id="PTHR13271">
    <property type="entry name" value="UNCHARACTERIZED PUTATIVE METHYLTRANSFERASE"/>
    <property type="match status" value="1"/>
</dbReference>
<keyword evidence="3" id="KW-0949">S-adenosyl-L-methionine</keyword>
<organism evidence="5 6">
    <name type="scientific">Gracilariopsis chorda</name>
    <dbReference type="NCBI Taxonomy" id="448386"/>
    <lineage>
        <taxon>Eukaryota</taxon>
        <taxon>Rhodophyta</taxon>
        <taxon>Florideophyceae</taxon>
        <taxon>Rhodymeniophycidae</taxon>
        <taxon>Gracilariales</taxon>
        <taxon>Gracilariaceae</taxon>
        <taxon>Gracilariopsis</taxon>
    </lineage>
</organism>
<gene>
    <name evidence="5" type="ORF">BWQ96_06332</name>
</gene>
<dbReference type="InterPro" id="IPR050600">
    <property type="entry name" value="SETD3_SETD6_MTase"/>
</dbReference>
<evidence type="ECO:0000313" key="6">
    <source>
        <dbReference type="Proteomes" id="UP000247409"/>
    </source>
</evidence>
<dbReference type="STRING" id="448386.A0A2V3IP53"/>
<dbReference type="GO" id="GO:0032259">
    <property type="term" value="P:methylation"/>
    <property type="evidence" value="ECO:0007669"/>
    <property type="project" value="UniProtKB-KW"/>
</dbReference>
<dbReference type="InterPro" id="IPR046341">
    <property type="entry name" value="SET_dom_sf"/>
</dbReference>
<dbReference type="Gene3D" id="3.90.1410.10">
    <property type="entry name" value="set domain protein methyltransferase, domain 1"/>
    <property type="match status" value="1"/>
</dbReference>
<name>A0A2V3IP53_9FLOR</name>
<evidence type="ECO:0000256" key="2">
    <source>
        <dbReference type="ARBA" id="ARBA00022679"/>
    </source>
</evidence>
<keyword evidence="1 5" id="KW-0489">Methyltransferase</keyword>
<dbReference type="Pfam" id="PF09273">
    <property type="entry name" value="Rubis-subs-bind"/>
    <property type="match status" value="1"/>
</dbReference>
<protein>
    <submittedName>
        <fullName evidence="5">[Fructose-bisphosphate aldolase]-lysine N-methyltransferase, chloroplastic</fullName>
    </submittedName>
</protein>
<evidence type="ECO:0000259" key="4">
    <source>
        <dbReference type="Pfam" id="PF09273"/>
    </source>
</evidence>
<dbReference type="InterPro" id="IPR036464">
    <property type="entry name" value="Rubisco_LSMT_subst-bd_sf"/>
</dbReference>
<dbReference type="SUPFAM" id="SSF81822">
    <property type="entry name" value="RuBisCo LSMT C-terminal, substrate-binding domain"/>
    <property type="match status" value="1"/>
</dbReference>
<dbReference type="OrthoDB" id="441812at2759"/>
<evidence type="ECO:0000313" key="5">
    <source>
        <dbReference type="EMBL" id="PXF43866.1"/>
    </source>
</evidence>
<accession>A0A2V3IP53</accession>
<evidence type="ECO:0000256" key="1">
    <source>
        <dbReference type="ARBA" id="ARBA00022603"/>
    </source>
</evidence>
<reference evidence="5 6" key="1">
    <citation type="journal article" date="2018" name="Mol. Biol. Evol.">
        <title>Analysis of the draft genome of the red seaweed Gracilariopsis chorda provides insights into genome size evolution in Rhodophyta.</title>
        <authorList>
            <person name="Lee J."/>
            <person name="Yang E.C."/>
            <person name="Graf L."/>
            <person name="Yang J.H."/>
            <person name="Qiu H."/>
            <person name="Zel Zion U."/>
            <person name="Chan C.X."/>
            <person name="Stephens T.G."/>
            <person name="Weber A.P.M."/>
            <person name="Boo G.H."/>
            <person name="Boo S.M."/>
            <person name="Kim K.M."/>
            <person name="Shin Y."/>
            <person name="Jung M."/>
            <person name="Lee S.J."/>
            <person name="Yim H.S."/>
            <person name="Lee J.H."/>
            <person name="Bhattacharya D."/>
            <person name="Yoon H.S."/>
        </authorList>
    </citation>
    <scope>NUCLEOTIDE SEQUENCE [LARGE SCALE GENOMIC DNA]</scope>
    <source>
        <strain evidence="5 6">SKKU-2015</strain>
        <tissue evidence="5">Whole body</tissue>
    </source>
</reference>
<dbReference type="Gene3D" id="3.90.1420.10">
    <property type="entry name" value="Rubisco LSMT, substrate-binding domain"/>
    <property type="match status" value="1"/>
</dbReference>
<dbReference type="SUPFAM" id="SSF82199">
    <property type="entry name" value="SET domain"/>
    <property type="match status" value="1"/>
</dbReference>